<feature type="domain" description="N-acetyltransferase" evidence="1">
    <location>
        <begin position="8"/>
        <end position="167"/>
    </location>
</feature>
<dbReference type="Pfam" id="PF13302">
    <property type="entry name" value="Acetyltransf_3"/>
    <property type="match status" value="1"/>
</dbReference>
<sequence length="175" mass="20037">MHLTTPRLSLHTMTEADWPLFLQLQQDPRVMAFVADPRSEETIRAHFEARLPAWDKTSHHWLCLVIREKTTGAALGVTGFLPEWEPFRQAEMGYMMLPEAQGQGYASEALAAVCEFAFDTCGFHRLKALVVEGNRASRRVLEKCGFEWEGTLKDNYQLAGEWESDWLLARVNRPV</sequence>
<protein>
    <submittedName>
        <fullName evidence="2">GNAT family N-acetyltransferase</fullName>
    </submittedName>
</protein>
<accession>A0A2N5E1T2</accession>
<evidence type="ECO:0000259" key="1">
    <source>
        <dbReference type="PROSITE" id="PS51186"/>
    </source>
</evidence>
<dbReference type="Gene3D" id="3.40.630.30">
    <property type="match status" value="1"/>
</dbReference>
<proteinExistence type="predicted"/>
<dbReference type="CDD" id="cd04301">
    <property type="entry name" value="NAT_SF"/>
    <property type="match status" value="1"/>
</dbReference>
<keyword evidence="3" id="KW-1185">Reference proteome</keyword>
<dbReference type="SUPFAM" id="SSF55729">
    <property type="entry name" value="Acyl-CoA N-acyltransferases (Nat)"/>
    <property type="match status" value="1"/>
</dbReference>
<dbReference type="PANTHER" id="PTHR43792">
    <property type="entry name" value="GNAT FAMILY, PUTATIVE (AFU_ORTHOLOGUE AFUA_3G00765)-RELATED-RELATED"/>
    <property type="match status" value="1"/>
</dbReference>
<dbReference type="PROSITE" id="PS51186">
    <property type="entry name" value="GNAT"/>
    <property type="match status" value="1"/>
</dbReference>
<reference evidence="2 3" key="1">
    <citation type="submission" date="2017-12" db="EMBL/GenBank/DDBJ databases">
        <title>Characterization of six clinical isolates of Enterochimera gen. nov., a novel genus of the Yersiniaciae family and the three species Enterochimera arupensis sp. nov., Enterochimera coloradensis sp. nov, and Enterochimera californica sp. nov.</title>
        <authorList>
            <person name="Rossi A."/>
            <person name="Fisher M."/>
        </authorList>
    </citation>
    <scope>NUCLEOTIDE SEQUENCE [LARGE SCALE GENOMIC DNA]</scope>
    <source>
        <strain evidence="3">2016-Iso4</strain>
    </source>
</reference>
<dbReference type="InterPro" id="IPR016181">
    <property type="entry name" value="Acyl_CoA_acyltransferase"/>
</dbReference>
<organism evidence="2 3">
    <name type="scientific">Chimaeribacter coloradensis</name>
    <dbReference type="NCBI Taxonomy" id="2060068"/>
    <lineage>
        <taxon>Bacteria</taxon>
        <taxon>Pseudomonadati</taxon>
        <taxon>Pseudomonadota</taxon>
        <taxon>Gammaproteobacteria</taxon>
        <taxon>Enterobacterales</taxon>
        <taxon>Yersiniaceae</taxon>
        <taxon>Chimaeribacter</taxon>
    </lineage>
</organism>
<gene>
    <name evidence="2" type="ORF">CYR32_12020</name>
</gene>
<dbReference type="GO" id="GO:0016747">
    <property type="term" value="F:acyltransferase activity, transferring groups other than amino-acyl groups"/>
    <property type="evidence" value="ECO:0007669"/>
    <property type="project" value="InterPro"/>
</dbReference>
<name>A0A2N5E1T2_9GAMM</name>
<comment type="caution">
    <text evidence="2">The sequence shown here is derived from an EMBL/GenBank/DDBJ whole genome shotgun (WGS) entry which is preliminary data.</text>
</comment>
<evidence type="ECO:0000313" key="3">
    <source>
        <dbReference type="Proteomes" id="UP000234503"/>
    </source>
</evidence>
<dbReference type="EMBL" id="PJZH01000011">
    <property type="protein sequence ID" value="PLR34391.1"/>
    <property type="molecule type" value="Genomic_DNA"/>
</dbReference>
<dbReference type="InterPro" id="IPR000182">
    <property type="entry name" value="GNAT_dom"/>
</dbReference>
<dbReference type="Proteomes" id="UP000234503">
    <property type="component" value="Unassembled WGS sequence"/>
</dbReference>
<keyword evidence="2" id="KW-0808">Transferase</keyword>
<dbReference type="PANTHER" id="PTHR43792:SF1">
    <property type="entry name" value="N-ACETYLTRANSFERASE DOMAIN-CONTAINING PROTEIN"/>
    <property type="match status" value="1"/>
</dbReference>
<dbReference type="InterPro" id="IPR051531">
    <property type="entry name" value="N-acetyltransferase"/>
</dbReference>
<dbReference type="RefSeq" id="WP_101824642.1">
    <property type="nucleotide sequence ID" value="NZ_PJZH01000011.1"/>
</dbReference>
<dbReference type="OrthoDB" id="7852312at2"/>
<dbReference type="AlphaFoldDB" id="A0A2N5E1T2"/>
<evidence type="ECO:0000313" key="2">
    <source>
        <dbReference type="EMBL" id="PLR34391.1"/>
    </source>
</evidence>